<name>A0ABP0FRW4_CLALP</name>
<feature type="chain" id="PRO_5046968738" evidence="6">
    <location>
        <begin position="21"/>
        <end position="220"/>
    </location>
</feature>
<reference evidence="7 8" key="1">
    <citation type="submission" date="2024-02" db="EMBL/GenBank/DDBJ databases">
        <authorList>
            <person name="Daric V."/>
            <person name="Darras S."/>
        </authorList>
    </citation>
    <scope>NUCLEOTIDE SEQUENCE [LARGE SCALE GENOMIC DNA]</scope>
</reference>
<dbReference type="Gene3D" id="1.20.140.150">
    <property type="match status" value="1"/>
</dbReference>
<evidence type="ECO:0000256" key="1">
    <source>
        <dbReference type="ARBA" id="ARBA00004141"/>
    </source>
</evidence>
<accession>A0ABP0FRW4</accession>
<evidence type="ECO:0000256" key="4">
    <source>
        <dbReference type="ARBA" id="ARBA00023136"/>
    </source>
</evidence>
<keyword evidence="4 5" id="KW-0472">Membrane</keyword>
<gene>
    <name evidence="7" type="ORF">CVLEPA_LOCUS11601</name>
</gene>
<keyword evidence="6" id="KW-0732">Signal</keyword>
<dbReference type="EMBL" id="CAWYQH010000079">
    <property type="protein sequence ID" value="CAK8681396.1"/>
    <property type="molecule type" value="Genomic_DNA"/>
</dbReference>
<evidence type="ECO:0000313" key="8">
    <source>
        <dbReference type="Proteomes" id="UP001642483"/>
    </source>
</evidence>
<evidence type="ECO:0000256" key="5">
    <source>
        <dbReference type="SAM" id="Phobius"/>
    </source>
</evidence>
<feature type="transmembrane region" description="Helical" evidence="5">
    <location>
        <begin position="150"/>
        <end position="167"/>
    </location>
</feature>
<comment type="subcellular location">
    <subcellularLocation>
        <location evidence="1">Membrane</location>
        <topology evidence="1">Multi-pass membrane protein</topology>
    </subcellularLocation>
</comment>
<dbReference type="InterPro" id="IPR004031">
    <property type="entry name" value="PMP22/EMP/MP20/Claudin"/>
</dbReference>
<keyword evidence="2 5" id="KW-0812">Transmembrane</keyword>
<evidence type="ECO:0000256" key="3">
    <source>
        <dbReference type="ARBA" id="ARBA00022989"/>
    </source>
</evidence>
<sequence>MAQATFIIGIIFALAGAALATVGFSTPSWISYAAVNIGLWQQCIESVCTPIGWSASIITTATRGAMIGGIVFYGMAGFLGLLELCNERNHACIRATMGAFYIVGGLLVGIGAGIFTGFNYLGSSVSGLFSLLGITLTVSSSISTSFGYSLYLAWAGAVCLFIGGIFYCICGCCSPSPQITPHQETRIIATAPAGPSQPGPYYQNPAMIQPTQPNDRALYY</sequence>
<feature type="transmembrane region" description="Helical" evidence="5">
    <location>
        <begin position="97"/>
        <end position="115"/>
    </location>
</feature>
<dbReference type="Proteomes" id="UP001642483">
    <property type="component" value="Unassembled WGS sequence"/>
</dbReference>
<feature type="transmembrane region" description="Helical" evidence="5">
    <location>
        <begin position="65"/>
        <end position="85"/>
    </location>
</feature>
<keyword evidence="8" id="KW-1185">Reference proteome</keyword>
<keyword evidence="3 5" id="KW-1133">Transmembrane helix</keyword>
<dbReference type="PANTHER" id="PTHR10671">
    <property type="entry name" value="EPITHELIAL MEMBRANE PROTEIN-RELATED"/>
    <property type="match status" value="1"/>
</dbReference>
<feature type="signal peptide" evidence="6">
    <location>
        <begin position="1"/>
        <end position="20"/>
    </location>
</feature>
<proteinExistence type="predicted"/>
<evidence type="ECO:0000256" key="2">
    <source>
        <dbReference type="ARBA" id="ARBA00022692"/>
    </source>
</evidence>
<comment type="caution">
    <text evidence="7">The sequence shown here is derived from an EMBL/GenBank/DDBJ whole genome shotgun (WGS) entry which is preliminary data.</text>
</comment>
<dbReference type="Pfam" id="PF00822">
    <property type="entry name" value="PMP22_Claudin"/>
    <property type="match status" value="1"/>
</dbReference>
<dbReference type="PANTHER" id="PTHR10671:SF108">
    <property type="entry name" value="CLAUDIN FAMILY PROTEIN-RELATED"/>
    <property type="match status" value="1"/>
</dbReference>
<organism evidence="7 8">
    <name type="scientific">Clavelina lepadiformis</name>
    <name type="common">Light-bulb sea squirt</name>
    <name type="synonym">Ascidia lepadiformis</name>
    <dbReference type="NCBI Taxonomy" id="159417"/>
    <lineage>
        <taxon>Eukaryota</taxon>
        <taxon>Metazoa</taxon>
        <taxon>Chordata</taxon>
        <taxon>Tunicata</taxon>
        <taxon>Ascidiacea</taxon>
        <taxon>Aplousobranchia</taxon>
        <taxon>Clavelinidae</taxon>
        <taxon>Clavelina</taxon>
    </lineage>
</organism>
<evidence type="ECO:0000313" key="7">
    <source>
        <dbReference type="EMBL" id="CAK8681396.1"/>
    </source>
</evidence>
<dbReference type="InterPro" id="IPR050579">
    <property type="entry name" value="PMP-22/EMP/MP20-like"/>
</dbReference>
<evidence type="ECO:0000256" key="6">
    <source>
        <dbReference type="SAM" id="SignalP"/>
    </source>
</evidence>
<protein>
    <submittedName>
        <fullName evidence="7">Uncharacterized protein</fullName>
    </submittedName>
</protein>